<dbReference type="Pfam" id="PF00005">
    <property type="entry name" value="ABC_tran"/>
    <property type="match status" value="1"/>
</dbReference>
<comment type="similarity">
    <text evidence="2">Belongs to the ABC transporter superfamily.</text>
</comment>
<evidence type="ECO:0000313" key="8">
    <source>
        <dbReference type="EMBL" id="MFB9556198.1"/>
    </source>
</evidence>
<dbReference type="PANTHER" id="PTHR42711">
    <property type="entry name" value="ABC TRANSPORTER ATP-BINDING PROTEIN"/>
    <property type="match status" value="1"/>
</dbReference>
<dbReference type="InterPro" id="IPR050763">
    <property type="entry name" value="ABC_transporter_ATP-binding"/>
</dbReference>
<evidence type="ECO:0000256" key="5">
    <source>
        <dbReference type="ARBA" id="ARBA00022840"/>
    </source>
</evidence>
<keyword evidence="6" id="KW-0046">Antibiotic resistance</keyword>
<gene>
    <name evidence="8" type="ORF">ACFFTP_18645</name>
</gene>
<dbReference type="InterPro" id="IPR003593">
    <property type="entry name" value="AAA+_ATPase"/>
</dbReference>
<dbReference type="SMART" id="SM00382">
    <property type="entry name" value="AAA"/>
    <property type="match status" value="1"/>
</dbReference>
<keyword evidence="5 8" id="KW-0067">ATP-binding</keyword>
<name>A0ABV5QSW8_9ACTN</name>
<dbReference type="RefSeq" id="WP_345490527.1">
    <property type="nucleotide sequence ID" value="NZ_BAAAWU010000001.1"/>
</dbReference>
<comment type="caution">
    <text evidence="8">The sequence shown here is derived from an EMBL/GenBank/DDBJ whole genome shotgun (WGS) entry which is preliminary data.</text>
</comment>
<evidence type="ECO:0000256" key="2">
    <source>
        <dbReference type="ARBA" id="ARBA00005417"/>
    </source>
</evidence>
<dbReference type="PANTHER" id="PTHR42711:SF5">
    <property type="entry name" value="ABC TRANSPORTER ATP-BINDING PROTEIN NATA"/>
    <property type="match status" value="1"/>
</dbReference>
<sequence>MEKLHRTFPGTPPVEALRGVGFTVRAGEAVGLLGGNGAGKTTLLKILSTLLLPSAGTAHVCGIDLAGDGRRARRHLGVVFGGDRGLYPRLSALDNIMFFGGLSGRHRHLRAHALAALEEVGLADRAKSRVETFSKGMRQRLHLAVGLLDRPCLLMLDEPTIGLDLMEAERVRETIARLARDGTAVVLTSHYPTDIDRLAGRVVLLDSGTVSHDLPIAEFRRQAGFTAEVRLSGPGVAPRDAAVLLSDASPRIHQDEKGWRITFQVAAWDAAVLDRLTEVVRRHPVTDIDVDSPGVEAVLRRLALNHA</sequence>
<evidence type="ECO:0000256" key="6">
    <source>
        <dbReference type="ARBA" id="ARBA00023251"/>
    </source>
</evidence>
<evidence type="ECO:0000256" key="1">
    <source>
        <dbReference type="ARBA" id="ARBA00004202"/>
    </source>
</evidence>
<organism evidence="8 9">
    <name type="scientific">Streptomyces roseoviridis</name>
    <dbReference type="NCBI Taxonomy" id="67361"/>
    <lineage>
        <taxon>Bacteria</taxon>
        <taxon>Bacillati</taxon>
        <taxon>Actinomycetota</taxon>
        <taxon>Actinomycetes</taxon>
        <taxon>Kitasatosporales</taxon>
        <taxon>Streptomycetaceae</taxon>
        <taxon>Streptomyces</taxon>
    </lineage>
</organism>
<keyword evidence="3" id="KW-0813">Transport</keyword>
<proteinExistence type="inferred from homology"/>
<accession>A0ABV5QSW8</accession>
<evidence type="ECO:0000256" key="3">
    <source>
        <dbReference type="ARBA" id="ARBA00022448"/>
    </source>
</evidence>
<dbReference type="GO" id="GO:0005524">
    <property type="term" value="F:ATP binding"/>
    <property type="evidence" value="ECO:0007669"/>
    <property type="project" value="UniProtKB-KW"/>
</dbReference>
<dbReference type="InterPro" id="IPR027417">
    <property type="entry name" value="P-loop_NTPase"/>
</dbReference>
<feature type="domain" description="ABC transporter" evidence="7">
    <location>
        <begin position="2"/>
        <end position="232"/>
    </location>
</feature>
<dbReference type="PROSITE" id="PS50893">
    <property type="entry name" value="ABC_TRANSPORTER_2"/>
    <property type="match status" value="1"/>
</dbReference>
<evidence type="ECO:0000256" key="4">
    <source>
        <dbReference type="ARBA" id="ARBA00022741"/>
    </source>
</evidence>
<evidence type="ECO:0000259" key="7">
    <source>
        <dbReference type="PROSITE" id="PS50893"/>
    </source>
</evidence>
<keyword evidence="4" id="KW-0547">Nucleotide-binding</keyword>
<keyword evidence="9" id="KW-1185">Reference proteome</keyword>
<dbReference type="InterPro" id="IPR003439">
    <property type="entry name" value="ABC_transporter-like_ATP-bd"/>
</dbReference>
<dbReference type="SUPFAM" id="SSF52540">
    <property type="entry name" value="P-loop containing nucleoside triphosphate hydrolases"/>
    <property type="match status" value="1"/>
</dbReference>
<dbReference type="Gene3D" id="3.40.50.300">
    <property type="entry name" value="P-loop containing nucleotide triphosphate hydrolases"/>
    <property type="match status" value="1"/>
</dbReference>
<comment type="subcellular location">
    <subcellularLocation>
        <location evidence="1">Cell membrane</location>
        <topology evidence="1">Peripheral membrane protein</topology>
    </subcellularLocation>
</comment>
<protein>
    <submittedName>
        <fullName evidence="8">ABC transporter ATP-binding protein</fullName>
    </submittedName>
</protein>
<dbReference type="EMBL" id="JBHMCT010000012">
    <property type="protein sequence ID" value="MFB9556198.1"/>
    <property type="molecule type" value="Genomic_DNA"/>
</dbReference>
<reference evidence="8 9" key="1">
    <citation type="submission" date="2024-09" db="EMBL/GenBank/DDBJ databases">
        <authorList>
            <person name="Sun Q."/>
            <person name="Mori K."/>
        </authorList>
    </citation>
    <scope>NUCLEOTIDE SEQUENCE [LARGE SCALE GENOMIC DNA]</scope>
    <source>
        <strain evidence="8 9">JCM 4414</strain>
    </source>
</reference>
<dbReference type="Proteomes" id="UP001589716">
    <property type="component" value="Unassembled WGS sequence"/>
</dbReference>
<evidence type="ECO:0000313" key="9">
    <source>
        <dbReference type="Proteomes" id="UP001589716"/>
    </source>
</evidence>